<keyword evidence="5 8" id="KW-0418">Kinase</keyword>
<dbReference type="InterPro" id="IPR011009">
    <property type="entry name" value="Kinase-like_dom_sf"/>
</dbReference>
<evidence type="ECO:0000256" key="7">
    <source>
        <dbReference type="ARBA" id="ARBA00038240"/>
    </source>
</evidence>
<evidence type="ECO:0000259" key="9">
    <source>
        <dbReference type="Pfam" id="PF01636"/>
    </source>
</evidence>
<evidence type="ECO:0000256" key="1">
    <source>
        <dbReference type="ARBA" id="ARBA00022605"/>
    </source>
</evidence>
<dbReference type="Pfam" id="PF01636">
    <property type="entry name" value="APH"/>
    <property type="match status" value="1"/>
</dbReference>
<feature type="domain" description="Aminoglycoside phosphotransferase" evidence="9">
    <location>
        <begin position="27"/>
        <end position="255"/>
    </location>
</feature>
<evidence type="ECO:0000313" key="11">
    <source>
        <dbReference type="Proteomes" id="UP000028547"/>
    </source>
</evidence>
<dbReference type="GO" id="GO:0009088">
    <property type="term" value="P:threonine biosynthetic process"/>
    <property type="evidence" value="ECO:0007669"/>
    <property type="project" value="UniProtKB-UniRule"/>
</dbReference>
<dbReference type="EC" id="2.7.1.39" evidence="8"/>
<keyword evidence="4 8" id="KW-0547">Nucleotide-binding</keyword>
<dbReference type="Gene3D" id="3.90.1200.10">
    <property type="match status" value="1"/>
</dbReference>
<accession>A0A084SVC1</accession>
<dbReference type="InterPro" id="IPR050249">
    <property type="entry name" value="Pseudomonas-type_ThrB"/>
</dbReference>
<dbReference type="Proteomes" id="UP000028547">
    <property type="component" value="Unassembled WGS sequence"/>
</dbReference>
<dbReference type="GO" id="GO:0005524">
    <property type="term" value="F:ATP binding"/>
    <property type="evidence" value="ECO:0007669"/>
    <property type="project" value="UniProtKB-KW"/>
</dbReference>
<dbReference type="InterPro" id="IPR002575">
    <property type="entry name" value="Aminoglycoside_PTrfase"/>
</dbReference>
<dbReference type="UniPathway" id="UPA00050">
    <property type="reaction ID" value="UER00064"/>
</dbReference>
<dbReference type="HAMAP" id="MF_00301">
    <property type="entry name" value="Homoser_kinase_2"/>
    <property type="match status" value="1"/>
</dbReference>
<keyword evidence="2 8" id="KW-0808">Transferase</keyword>
<evidence type="ECO:0000256" key="3">
    <source>
        <dbReference type="ARBA" id="ARBA00022697"/>
    </source>
</evidence>
<protein>
    <recommendedName>
        <fullName evidence="8">Homoserine kinase</fullName>
        <shortName evidence="8">HK</shortName>
        <shortName evidence="8">HSK</shortName>
        <ecNumber evidence="8">2.7.1.39</ecNumber>
    </recommendedName>
</protein>
<evidence type="ECO:0000256" key="2">
    <source>
        <dbReference type="ARBA" id="ARBA00022679"/>
    </source>
</evidence>
<keyword evidence="6 8" id="KW-0067">ATP-binding</keyword>
<dbReference type="AlphaFoldDB" id="A0A084SVC1"/>
<evidence type="ECO:0000256" key="4">
    <source>
        <dbReference type="ARBA" id="ARBA00022741"/>
    </source>
</evidence>
<proteinExistence type="inferred from homology"/>
<dbReference type="RefSeq" id="WP_043395068.1">
    <property type="nucleotide sequence ID" value="NZ_JPMI01000096.1"/>
</dbReference>
<dbReference type="PANTHER" id="PTHR21064">
    <property type="entry name" value="AMINOGLYCOSIDE PHOSPHOTRANSFERASE DOMAIN-CONTAINING PROTEIN-RELATED"/>
    <property type="match status" value="1"/>
</dbReference>
<name>A0A084SVC1_9BACT</name>
<comment type="catalytic activity">
    <reaction evidence="8">
        <text>L-homoserine + ATP = O-phospho-L-homoserine + ADP + H(+)</text>
        <dbReference type="Rhea" id="RHEA:13985"/>
        <dbReference type="ChEBI" id="CHEBI:15378"/>
        <dbReference type="ChEBI" id="CHEBI:30616"/>
        <dbReference type="ChEBI" id="CHEBI:57476"/>
        <dbReference type="ChEBI" id="CHEBI:57590"/>
        <dbReference type="ChEBI" id="CHEBI:456216"/>
        <dbReference type="EC" id="2.7.1.39"/>
    </reaction>
</comment>
<dbReference type="PANTHER" id="PTHR21064:SF6">
    <property type="entry name" value="AMINOGLYCOSIDE PHOSPHOTRANSFERASE DOMAIN-CONTAINING PROTEIN"/>
    <property type="match status" value="1"/>
</dbReference>
<dbReference type="GO" id="GO:0004413">
    <property type="term" value="F:homoserine kinase activity"/>
    <property type="evidence" value="ECO:0007669"/>
    <property type="project" value="UniProtKB-UniRule"/>
</dbReference>
<comment type="caution">
    <text evidence="10">The sequence shown here is derived from an EMBL/GenBank/DDBJ whole genome shotgun (WGS) entry which is preliminary data.</text>
</comment>
<dbReference type="SUPFAM" id="SSF56112">
    <property type="entry name" value="Protein kinase-like (PK-like)"/>
    <property type="match status" value="1"/>
</dbReference>
<sequence>MALYTNIDAAAFERLAEAYGLGPVREFTGIPQGSINSNYRLVTASGRYFVRHTTVRSAEVLRFEAELLALLHESHCPAPRLLLTREGAPCLEMEGGRVSVFAWLAGEELTHAQLTPEHLESLGLELGKLHRVTLSFSGSRPNPYGPEVVGGWLEELARHPDAELSSIAGELRGYLARAESARGGLEPRGIIHADLFMDNVKWLGDRVSAFFDFEMACRDFYALDVAITLNAWCFHNGAWRPELCRALLRGYQVERSLVPVERESLFGHALFGAVRYTASRIRDFHLSGLPPDKLSPKDFRTYLARSRALAHMGPEGLRALVGV</sequence>
<dbReference type="CDD" id="cd05153">
    <property type="entry name" value="HomoserineK_II"/>
    <property type="match status" value="1"/>
</dbReference>
<evidence type="ECO:0000256" key="5">
    <source>
        <dbReference type="ARBA" id="ARBA00022777"/>
    </source>
</evidence>
<comment type="pathway">
    <text evidence="8">Amino-acid biosynthesis; L-threonine biosynthesis; L-threonine from L-aspartate: step 4/5.</text>
</comment>
<reference evidence="10 11" key="1">
    <citation type="submission" date="2014-07" db="EMBL/GenBank/DDBJ databases">
        <title>Draft Genome Sequence of Gephyronic Acid Producer, Cystobacter violaceus Strain Cb vi76.</title>
        <authorList>
            <person name="Stevens D.C."/>
            <person name="Young J."/>
            <person name="Carmichael R."/>
            <person name="Tan J."/>
            <person name="Taylor R.E."/>
        </authorList>
    </citation>
    <scope>NUCLEOTIDE SEQUENCE [LARGE SCALE GENOMIC DNA]</scope>
    <source>
        <strain evidence="10 11">Cb vi76</strain>
    </source>
</reference>
<keyword evidence="3 8" id="KW-0791">Threonine biosynthesis</keyword>
<dbReference type="EMBL" id="JPMI01000096">
    <property type="protein sequence ID" value="KFA92406.1"/>
    <property type="molecule type" value="Genomic_DNA"/>
</dbReference>
<evidence type="ECO:0000256" key="8">
    <source>
        <dbReference type="HAMAP-Rule" id="MF_00301"/>
    </source>
</evidence>
<dbReference type="InterPro" id="IPR005280">
    <property type="entry name" value="Homoserine_kinase_II"/>
</dbReference>
<dbReference type="Gene3D" id="3.30.200.20">
    <property type="entry name" value="Phosphorylase Kinase, domain 1"/>
    <property type="match status" value="1"/>
</dbReference>
<gene>
    <name evidence="8" type="primary">thrB</name>
    <name evidence="10" type="ORF">Q664_15500</name>
</gene>
<keyword evidence="1 8" id="KW-0028">Amino-acid biosynthesis</keyword>
<comment type="similarity">
    <text evidence="7 8">Belongs to the pseudomonas-type ThrB family.</text>
</comment>
<evidence type="ECO:0000256" key="6">
    <source>
        <dbReference type="ARBA" id="ARBA00022840"/>
    </source>
</evidence>
<evidence type="ECO:0000313" key="10">
    <source>
        <dbReference type="EMBL" id="KFA92406.1"/>
    </source>
</evidence>
<organism evidence="10 11">
    <name type="scientific">Archangium violaceum Cb vi76</name>
    <dbReference type="NCBI Taxonomy" id="1406225"/>
    <lineage>
        <taxon>Bacteria</taxon>
        <taxon>Pseudomonadati</taxon>
        <taxon>Myxococcota</taxon>
        <taxon>Myxococcia</taxon>
        <taxon>Myxococcales</taxon>
        <taxon>Cystobacterineae</taxon>
        <taxon>Archangiaceae</taxon>
        <taxon>Archangium</taxon>
    </lineage>
</organism>